<sequence>MQIISFTMVNILHLYSLSLLSTHVFGQDFDSMPFMGPNDPGGKFMSGLFGPGDSPDVETETTVSTSSASFRSKDIVSTSTSSIHIPETTQSSESGGNTSSQTPASIAPTFEPSISNIEGDNAVAHPSSSVINSQTTPQTISVSTTSDASLVIVESSTFIPVPPTPSPTPAEGTGSKNIGPIIGGVLGGCGILIVTIICLTAIRRRRRQNKSDSDANKPTPYVYQSESVDWRRSASEATQIHEEKASMAEFTASDFEYPNFPPESDFQTRSFSEPSHLTFNEGNASRAESTTITESSARQPENTEVDDLLSKVRALERTAVFSQGGTRDLQRAIATILEQVRRSEGHLDSELEWVLADDPPPQYVGSDS</sequence>
<dbReference type="Proteomes" id="UP001498398">
    <property type="component" value="Unassembled WGS sequence"/>
</dbReference>
<evidence type="ECO:0008006" key="6">
    <source>
        <dbReference type="Google" id="ProtNLM"/>
    </source>
</evidence>
<keyword evidence="5" id="KW-1185">Reference proteome</keyword>
<protein>
    <recommendedName>
        <fullName evidence="6">Mid2 domain-containing protein</fullName>
    </recommendedName>
</protein>
<feature type="chain" id="PRO_5046026725" description="Mid2 domain-containing protein" evidence="3">
    <location>
        <begin position="27"/>
        <end position="368"/>
    </location>
</feature>
<evidence type="ECO:0000256" key="3">
    <source>
        <dbReference type="SAM" id="SignalP"/>
    </source>
</evidence>
<comment type="caution">
    <text evidence="4">The sequence shown here is derived from an EMBL/GenBank/DDBJ whole genome shotgun (WGS) entry which is preliminary data.</text>
</comment>
<evidence type="ECO:0000256" key="1">
    <source>
        <dbReference type="SAM" id="MobiDB-lite"/>
    </source>
</evidence>
<accession>A0ABR1ISJ4</accession>
<keyword evidence="2" id="KW-0472">Membrane</keyword>
<feature type="compositionally biased region" description="Polar residues" evidence="1">
    <location>
        <begin position="265"/>
        <end position="302"/>
    </location>
</feature>
<feature type="transmembrane region" description="Helical" evidence="2">
    <location>
        <begin position="181"/>
        <end position="202"/>
    </location>
</feature>
<feature type="compositionally biased region" description="Polar residues" evidence="1">
    <location>
        <begin position="126"/>
        <end position="142"/>
    </location>
</feature>
<feature type="compositionally biased region" description="Low complexity" evidence="1">
    <location>
        <begin position="60"/>
        <end position="69"/>
    </location>
</feature>
<keyword evidence="2" id="KW-1133">Transmembrane helix</keyword>
<gene>
    <name evidence="4" type="ORF">VKT23_018403</name>
</gene>
<keyword evidence="3" id="KW-0732">Signal</keyword>
<reference evidence="4 5" key="1">
    <citation type="submission" date="2024-01" db="EMBL/GenBank/DDBJ databases">
        <title>A draft genome for the cacao thread blight pathogen Marasmiellus scandens.</title>
        <authorList>
            <person name="Baruah I.K."/>
            <person name="Leung J."/>
            <person name="Bukari Y."/>
            <person name="Amoako-Attah I."/>
            <person name="Meinhardt L.W."/>
            <person name="Bailey B.A."/>
            <person name="Cohen S.P."/>
        </authorList>
    </citation>
    <scope>NUCLEOTIDE SEQUENCE [LARGE SCALE GENOMIC DNA]</scope>
    <source>
        <strain evidence="4 5">GH-19</strain>
    </source>
</reference>
<evidence type="ECO:0000313" key="5">
    <source>
        <dbReference type="Proteomes" id="UP001498398"/>
    </source>
</evidence>
<proteinExistence type="predicted"/>
<dbReference type="CDD" id="cd12087">
    <property type="entry name" value="TM_EGFR-like"/>
    <property type="match status" value="1"/>
</dbReference>
<organism evidence="4 5">
    <name type="scientific">Marasmiellus scandens</name>
    <dbReference type="NCBI Taxonomy" id="2682957"/>
    <lineage>
        <taxon>Eukaryota</taxon>
        <taxon>Fungi</taxon>
        <taxon>Dikarya</taxon>
        <taxon>Basidiomycota</taxon>
        <taxon>Agaricomycotina</taxon>
        <taxon>Agaricomycetes</taxon>
        <taxon>Agaricomycetidae</taxon>
        <taxon>Agaricales</taxon>
        <taxon>Marasmiineae</taxon>
        <taxon>Omphalotaceae</taxon>
        <taxon>Marasmiellus</taxon>
    </lineage>
</organism>
<evidence type="ECO:0000313" key="4">
    <source>
        <dbReference type="EMBL" id="KAK7437687.1"/>
    </source>
</evidence>
<keyword evidence="2" id="KW-0812">Transmembrane</keyword>
<feature type="region of interest" description="Disordered" evidence="1">
    <location>
        <begin position="43"/>
        <end position="142"/>
    </location>
</feature>
<feature type="region of interest" description="Disordered" evidence="1">
    <location>
        <begin position="256"/>
        <end position="304"/>
    </location>
</feature>
<name>A0ABR1ISJ4_9AGAR</name>
<feature type="signal peptide" evidence="3">
    <location>
        <begin position="1"/>
        <end position="26"/>
    </location>
</feature>
<dbReference type="EMBL" id="JBANRG010000083">
    <property type="protein sequence ID" value="KAK7437687.1"/>
    <property type="molecule type" value="Genomic_DNA"/>
</dbReference>
<evidence type="ECO:0000256" key="2">
    <source>
        <dbReference type="SAM" id="Phobius"/>
    </source>
</evidence>
<feature type="compositionally biased region" description="Polar residues" evidence="1">
    <location>
        <begin position="75"/>
        <end position="104"/>
    </location>
</feature>